<protein>
    <recommendedName>
        <fullName evidence="2">PKD domain-containing protein</fullName>
    </recommendedName>
</protein>
<reference evidence="1" key="1">
    <citation type="submission" date="2018-05" db="EMBL/GenBank/DDBJ databases">
        <authorList>
            <person name="Lanie J.A."/>
            <person name="Ng W.-L."/>
            <person name="Kazmierczak K.M."/>
            <person name="Andrzejewski T.M."/>
            <person name="Davidsen T.M."/>
            <person name="Wayne K.J."/>
            <person name="Tettelin H."/>
            <person name="Glass J.I."/>
            <person name="Rusch D."/>
            <person name="Podicherti R."/>
            <person name="Tsui H.-C.T."/>
            <person name="Winkler M.E."/>
        </authorList>
    </citation>
    <scope>NUCLEOTIDE SEQUENCE</scope>
</reference>
<dbReference type="InterPro" id="IPR035986">
    <property type="entry name" value="PKD_dom_sf"/>
</dbReference>
<evidence type="ECO:0008006" key="2">
    <source>
        <dbReference type="Google" id="ProtNLM"/>
    </source>
</evidence>
<gene>
    <name evidence="1" type="ORF">METZ01_LOCUS498181</name>
</gene>
<organism evidence="1">
    <name type="scientific">marine metagenome</name>
    <dbReference type="NCBI Taxonomy" id="408172"/>
    <lineage>
        <taxon>unclassified sequences</taxon>
        <taxon>metagenomes</taxon>
        <taxon>ecological metagenomes</taxon>
    </lineage>
</organism>
<name>A0A383DLJ0_9ZZZZ</name>
<accession>A0A383DLJ0</accession>
<dbReference type="SUPFAM" id="SSF49299">
    <property type="entry name" value="PKD domain"/>
    <property type="match status" value="1"/>
</dbReference>
<dbReference type="AlphaFoldDB" id="A0A383DLJ0"/>
<evidence type="ECO:0000313" key="1">
    <source>
        <dbReference type="EMBL" id="SVE45327.1"/>
    </source>
</evidence>
<feature type="non-terminal residue" evidence="1">
    <location>
        <position position="235"/>
    </location>
</feature>
<proteinExistence type="predicted"/>
<sequence>EPPVALASELDTGNVRAVTKVDHPVGIDGTASMDPEGDPLIFAWTVASAPEGSVAEVEFPDSPTVRFIPDVMGTYAITLSVADTVGQSAETEFEIEVGPAHRLSVSATWGDSMGDVDLHLVREGDTVFGEHDCFFEQLTVDWGELGVSDDDPSLVLDDVGAGAGRETIHIVEPAPGRYLVYLHYFESHSETPNDVYVEVDGDDGTRPFGSIEVSLVNTCDTVLVGVIGWPQGVFE</sequence>
<dbReference type="EMBL" id="UINC01218348">
    <property type="protein sequence ID" value="SVE45327.1"/>
    <property type="molecule type" value="Genomic_DNA"/>
</dbReference>
<feature type="non-terminal residue" evidence="1">
    <location>
        <position position="1"/>
    </location>
</feature>
<dbReference type="Gene3D" id="2.60.40.10">
    <property type="entry name" value="Immunoglobulins"/>
    <property type="match status" value="1"/>
</dbReference>
<dbReference type="InterPro" id="IPR013783">
    <property type="entry name" value="Ig-like_fold"/>
</dbReference>